<dbReference type="RefSeq" id="WP_151167052.1">
    <property type="nucleotide sequence ID" value="NZ_WACR01000004.1"/>
</dbReference>
<sequence length="271" mass="32351">MLYERNYSKLTTKEQADYNKAKEILKNPKGVSATHIDEIHELLSEAGHHYDSLFPNNYIFFNYIKHKKVHKLFDEFRSLLNTKTTLERDIQRFIKEKEAYFIIESLFTFYDFGHHDAYLFYEFPFPPNYSVDYLLVGKNSGGYEFLFIELESPNQSITLKDGRLGESYRKGIKQIEDWDFWIDSNFSSLKNVFKKHKSPRKELPIEFFELDKTRIHYLVIAGKRKHYTPETYRLRRKGVNNISIKHYDNLIDSTEKYINEAFKNSIKSSIS</sequence>
<protein>
    <submittedName>
        <fullName evidence="2">DUF4263 domain-containing protein</fullName>
    </submittedName>
</protein>
<organism evidence="2 3">
    <name type="scientific">Salibacter halophilus</name>
    <dbReference type="NCBI Taxonomy" id="1803916"/>
    <lineage>
        <taxon>Bacteria</taxon>
        <taxon>Pseudomonadati</taxon>
        <taxon>Bacteroidota</taxon>
        <taxon>Flavobacteriia</taxon>
        <taxon>Flavobacteriales</taxon>
        <taxon>Salibacteraceae</taxon>
        <taxon>Salibacter</taxon>
    </lineage>
</organism>
<dbReference type="Pfam" id="PF14082">
    <property type="entry name" value="SduA_C"/>
    <property type="match status" value="1"/>
</dbReference>
<dbReference type="EMBL" id="WACR01000004">
    <property type="protein sequence ID" value="KAB1064733.1"/>
    <property type="molecule type" value="Genomic_DNA"/>
</dbReference>
<dbReference type="AlphaFoldDB" id="A0A6N6M5D9"/>
<keyword evidence="3" id="KW-1185">Reference proteome</keyword>
<dbReference type="InterPro" id="IPR025359">
    <property type="entry name" value="SduA_C"/>
</dbReference>
<name>A0A6N6M5D9_9FLAO</name>
<gene>
    <name evidence="2" type="ORF">F3059_05095</name>
</gene>
<dbReference type="Proteomes" id="UP000435357">
    <property type="component" value="Unassembled WGS sequence"/>
</dbReference>
<evidence type="ECO:0000313" key="2">
    <source>
        <dbReference type="EMBL" id="KAB1064733.1"/>
    </source>
</evidence>
<dbReference type="OrthoDB" id="1358919at2"/>
<accession>A0A6N6M5D9</accession>
<evidence type="ECO:0000259" key="1">
    <source>
        <dbReference type="Pfam" id="PF14082"/>
    </source>
</evidence>
<feature type="domain" description="Shedu protein SduA C-terminal" evidence="1">
    <location>
        <begin position="87"/>
        <end position="251"/>
    </location>
</feature>
<evidence type="ECO:0000313" key="3">
    <source>
        <dbReference type="Proteomes" id="UP000435357"/>
    </source>
</evidence>
<comment type="caution">
    <text evidence="2">The sequence shown here is derived from an EMBL/GenBank/DDBJ whole genome shotgun (WGS) entry which is preliminary data.</text>
</comment>
<reference evidence="2 3" key="1">
    <citation type="submission" date="2019-09" db="EMBL/GenBank/DDBJ databases">
        <title>Genomes of Cryomorphaceae.</title>
        <authorList>
            <person name="Bowman J.P."/>
        </authorList>
    </citation>
    <scope>NUCLEOTIDE SEQUENCE [LARGE SCALE GENOMIC DNA]</scope>
    <source>
        <strain evidence="2 3">KCTC 52047</strain>
    </source>
</reference>
<proteinExistence type="predicted"/>